<dbReference type="EMBL" id="GGEC01079811">
    <property type="protein sequence ID" value="MBX60295.1"/>
    <property type="molecule type" value="Transcribed_RNA"/>
</dbReference>
<sequence length="23" mass="2873">MCSSLRFCTNWRWKGRKEKNLTK</sequence>
<evidence type="ECO:0000313" key="1">
    <source>
        <dbReference type="EMBL" id="MBX60295.1"/>
    </source>
</evidence>
<reference evidence="1" key="1">
    <citation type="submission" date="2018-02" db="EMBL/GenBank/DDBJ databases">
        <title>Rhizophora mucronata_Transcriptome.</title>
        <authorList>
            <person name="Meera S.P."/>
            <person name="Sreeshan A."/>
            <person name="Augustine A."/>
        </authorList>
    </citation>
    <scope>NUCLEOTIDE SEQUENCE</scope>
    <source>
        <tissue evidence="1">Leaf</tissue>
    </source>
</reference>
<organism evidence="1">
    <name type="scientific">Rhizophora mucronata</name>
    <name type="common">Asiatic mangrove</name>
    <dbReference type="NCBI Taxonomy" id="61149"/>
    <lineage>
        <taxon>Eukaryota</taxon>
        <taxon>Viridiplantae</taxon>
        <taxon>Streptophyta</taxon>
        <taxon>Embryophyta</taxon>
        <taxon>Tracheophyta</taxon>
        <taxon>Spermatophyta</taxon>
        <taxon>Magnoliopsida</taxon>
        <taxon>eudicotyledons</taxon>
        <taxon>Gunneridae</taxon>
        <taxon>Pentapetalae</taxon>
        <taxon>rosids</taxon>
        <taxon>fabids</taxon>
        <taxon>Malpighiales</taxon>
        <taxon>Rhizophoraceae</taxon>
        <taxon>Rhizophora</taxon>
    </lineage>
</organism>
<proteinExistence type="predicted"/>
<name>A0A2P2Q026_RHIMU</name>
<accession>A0A2P2Q026</accession>
<dbReference type="AlphaFoldDB" id="A0A2P2Q026"/>
<protein>
    <submittedName>
        <fullName evidence="1">Uncharacterized protein</fullName>
    </submittedName>
</protein>